<evidence type="ECO:0000256" key="3">
    <source>
        <dbReference type="ARBA" id="ARBA00023163"/>
    </source>
</evidence>
<dbReference type="Pfam" id="PF13377">
    <property type="entry name" value="Peripla_BP_3"/>
    <property type="match status" value="1"/>
</dbReference>
<dbReference type="Proteomes" id="UP000027866">
    <property type="component" value="Unassembled WGS sequence"/>
</dbReference>
<evidence type="ECO:0000256" key="2">
    <source>
        <dbReference type="ARBA" id="ARBA00023125"/>
    </source>
</evidence>
<dbReference type="PANTHER" id="PTHR30146">
    <property type="entry name" value="LACI-RELATED TRANSCRIPTIONAL REPRESSOR"/>
    <property type="match status" value="1"/>
</dbReference>
<proteinExistence type="predicted"/>
<dbReference type="Gene3D" id="3.40.50.2300">
    <property type="match status" value="2"/>
</dbReference>
<dbReference type="PROSITE" id="PS50932">
    <property type="entry name" value="HTH_LACI_2"/>
    <property type="match status" value="1"/>
</dbReference>
<dbReference type="SMART" id="SM00354">
    <property type="entry name" value="HTH_LACI"/>
    <property type="match status" value="1"/>
</dbReference>
<organism evidence="5 6">
    <name type="scientific">Erythrobacter litoralis</name>
    <dbReference type="NCBI Taxonomy" id="39960"/>
    <lineage>
        <taxon>Bacteria</taxon>
        <taxon>Pseudomonadati</taxon>
        <taxon>Pseudomonadota</taxon>
        <taxon>Alphaproteobacteria</taxon>
        <taxon>Sphingomonadales</taxon>
        <taxon>Erythrobacteraceae</taxon>
        <taxon>Erythrobacter/Porphyrobacter group</taxon>
        <taxon>Erythrobacter</taxon>
    </lineage>
</organism>
<dbReference type="PROSITE" id="PS00356">
    <property type="entry name" value="HTH_LACI_1"/>
    <property type="match status" value="1"/>
</dbReference>
<comment type="caution">
    <text evidence="5">The sequence shown here is derived from an EMBL/GenBank/DDBJ whole genome shotgun (WGS) entry which is preliminary data.</text>
</comment>
<keyword evidence="2" id="KW-0238">DNA-binding</keyword>
<sequence length="349" mass="36920">MGRGNITIEDVAREAGVSRQTVSRVINRSPNVSGSARSRVEQVIETLGYVPNAAARRMGGARSYLLLAAIEGGTAGELAGRLPLDRMLLEGLAACSGQGYHLMFKQISQERDLASALTSLTPDGIVLLPPLDERAEFHHMLERRGLAAACLAERHEHGRVLPGLDEAGFGEAATAKLIEHGHRQVGFIAGDGDIVRSRRRIEGYRRALAEAGSRAHRHFVSEEPRDLAGAIDLARGWLAPTIRPTAIIAGTEAVALGVLQVAHELGLAVPRDLSLLALEDTSGLARSHPPISTLHQPLGALFAGACMRLIEAGEGGGAIRPQGTLTPAIASAAHVFMPRATIARAPRAV</sequence>
<dbReference type="InterPro" id="IPR000843">
    <property type="entry name" value="HTH_LacI"/>
</dbReference>
<dbReference type="SUPFAM" id="SSF47413">
    <property type="entry name" value="lambda repressor-like DNA-binding domains"/>
    <property type="match status" value="1"/>
</dbReference>
<dbReference type="EMBL" id="JMIX01000005">
    <property type="protein sequence ID" value="KEO96505.1"/>
    <property type="molecule type" value="Genomic_DNA"/>
</dbReference>
<dbReference type="GO" id="GO:0003700">
    <property type="term" value="F:DNA-binding transcription factor activity"/>
    <property type="evidence" value="ECO:0007669"/>
    <property type="project" value="TreeGrafter"/>
</dbReference>
<dbReference type="OrthoDB" id="7939625at2"/>
<keyword evidence="1" id="KW-0805">Transcription regulation</keyword>
<dbReference type="KEGG" id="elq:Ga0102493_11854"/>
<dbReference type="Pfam" id="PF00356">
    <property type="entry name" value="LacI"/>
    <property type="match status" value="1"/>
</dbReference>
<dbReference type="InterPro" id="IPR046335">
    <property type="entry name" value="LacI/GalR-like_sensor"/>
</dbReference>
<keyword evidence="6" id="KW-1185">Reference proteome</keyword>
<feature type="domain" description="HTH lacI-type" evidence="4">
    <location>
        <begin position="6"/>
        <end position="60"/>
    </location>
</feature>
<dbReference type="GO" id="GO:0000976">
    <property type="term" value="F:transcription cis-regulatory region binding"/>
    <property type="evidence" value="ECO:0007669"/>
    <property type="project" value="TreeGrafter"/>
</dbReference>
<accession>A0A074MUM7</accession>
<name>A0A074MUM7_9SPHN</name>
<reference evidence="5 6" key="1">
    <citation type="submission" date="2014-04" db="EMBL/GenBank/DDBJ databases">
        <title>A comprehensive comparison of genomes of Erythrobacter spp. Strains.</title>
        <authorList>
            <person name="Zheng Q."/>
        </authorList>
    </citation>
    <scope>NUCLEOTIDE SEQUENCE [LARGE SCALE GENOMIC DNA]</scope>
    <source>
        <strain evidence="5 6">DSM 8509</strain>
    </source>
</reference>
<dbReference type="InterPro" id="IPR010982">
    <property type="entry name" value="Lambda_DNA-bd_dom_sf"/>
</dbReference>
<evidence type="ECO:0000256" key="1">
    <source>
        <dbReference type="ARBA" id="ARBA00023015"/>
    </source>
</evidence>
<dbReference type="Gene3D" id="1.10.260.40">
    <property type="entry name" value="lambda repressor-like DNA-binding domains"/>
    <property type="match status" value="1"/>
</dbReference>
<dbReference type="InterPro" id="IPR028082">
    <property type="entry name" value="Peripla_BP_I"/>
</dbReference>
<gene>
    <name evidence="5" type="ORF">EH32_09760</name>
</gene>
<dbReference type="AlphaFoldDB" id="A0A074MUM7"/>
<dbReference type="PRINTS" id="PR00036">
    <property type="entry name" value="HTHLACI"/>
</dbReference>
<dbReference type="RefSeq" id="WP_034902523.1">
    <property type="nucleotide sequence ID" value="NZ_CP017057.1"/>
</dbReference>
<evidence type="ECO:0000259" key="4">
    <source>
        <dbReference type="PROSITE" id="PS50932"/>
    </source>
</evidence>
<evidence type="ECO:0000313" key="5">
    <source>
        <dbReference type="EMBL" id="KEO96505.1"/>
    </source>
</evidence>
<dbReference type="CDD" id="cd01392">
    <property type="entry name" value="HTH_LacI"/>
    <property type="match status" value="1"/>
</dbReference>
<dbReference type="PANTHER" id="PTHR30146:SF153">
    <property type="entry name" value="LACTOSE OPERON REPRESSOR"/>
    <property type="match status" value="1"/>
</dbReference>
<protein>
    <recommendedName>
        <fullName evidence="4">HTH lacI-type domain-containing protein</fullName>
    </recommendedName>
</protein>
<dbReference type="PATRIC" id="fig|39960.10.peg.3105"/>
<evidence type="ECO:0000313" key="6">
    <source>
        <dbReference type="Proteomes" id="UP000027866"/>
    </source>
</evidence>
<dbReference type="SUPFAM" id="SSF53822">
    <property type="entry name" value="Periplasmic binding protein-like I"/>
    <property type="match status" value="1"/>
</dbReference>
<keyword evidence="3" id="KW-0804">Transcription</keyword>